<evidence type="ECO:0000313" key="1">
    <source>
        <dbReference type="EMBL" id="AVO22291.1"/>
    </source>
</evidence>
<accession>A0A2P1JT32</accession>
<protein>
    <submittedName>
        <fullName evidence="1">Uncharacterized protein</fullName>
    </submittedName>
</protein>
<evidence type="ECO:0000313" key="2">
    <source>
        <dbReference type="Proteomes" id="UP000241032"/>
    </source>
</evidence>
<proteinExistence type="predicted"/>
<gene>
    <name evidence="1" type="primary">34</name>
    <name evidence="1" type="ORF">PBI_NESBITT_34</name>
</gene>
<dbReference type="EMBL" id="MH001457">
    <property type="protein sequence ID" value="AVO22291.1"/>
    <property type="molecule type" value="Genomic_DNA"/>
</dbReference>
<dbReference type="Proteomes" id="UP000241032">
    <property type="component" value="Genome"/>
</dbReference>
<reference evidence="2" key="1">
    <citation type="submission" date="2018-02" db="EMBL/GenBank/DDBJ databases">
        <authorList>
            <person name="Cohen D.B."/>
            <person name="Kent A.D."/>
        </authorList>
    </citation>
    <scope>NUCLEOTIDE SEQUENCE [LARGE SCALE GENOMIC DNA]</scope>
</reference>
<name>A0A2P1JT32_9CAUD</name>
<organism evidence="1 2">
    <name type="scientific">Streptomyces phage Nesbitt</name>
    <dbReference type="NCBI Taxonomy" id="2108133"/>
    <lineage>
        <taxon>Viruses</taxon>
        <taxon>Duplodnaviria</taxon>
        <taxon>Heunggongvirae</taxon>
        <taxon>Uroviricota</taxon>
        <taxon>Caudoviricetes</taxon>
        <taxon>Abbeymikolonvirus</taxon>
        <taxon>Abbeymikolonvirus abbeymikolon</taxon>
    </lineage>
</organism>
<sequence>MAQVLTARTVALEVTHEELETIREGLEALRVVGALPMARKARNLLNDTEPNNWKPVNA</sequence>